<sequence length="428" mass="48947">MEKTVTVRWNDVKQEIDGFGVSQADWSGAIYELSEPVRSKIMDLLFDQEKGIGASVFRGEIFAGFNPAPGEYDFNERFDQVWVMQQAEKRGVDKIIATNWSPPAWMKTNNSTTHGGYLKPKYYADYAKLLSGCIREYREQFGIDFYAISMCNEPNSMKFLSWDSCQWNSTNIRVFLRDYLKQEMTAQGVEDTKVIAAEPSWWSEKLTKDALNDPDACERIDIVAAHNYPVPIVNRELPAKSFQLAVDKGKRVWMTEVSQVNSYDTGMTSGLKFAKQIHHFMTEADVNAWLYWTGAIPGDNDEGLINVYKDTDTYQLTKRYYAFGNYSKFIRPGYVRIGTEDRPMKGVYLSAYRNPDTDEFTIVVVNDRDSTAELNLFPEGFDSAGLTPYITNDSLNMERGHDIVSESRKYKILLSPRSVVTFVGEKNI</sequence>
<feature type="domain" description="Glycosyl hydrolase family 59 catalytic" evidence="1">
    <location>
        <begin position="27"/>
        <end position="293"/>
    </location>
</feature>
<dbReference type="InterPro" id="IPR013780">
    <property type="entry name" value="Glyco_hydro_b"/>
</dbReference>
<dbReference type="PANTHER" id="PTHR42767:SF1">
    <property type="entry name" value="ENDO-BETA-1,6-GALACTANASE-LIKE DOMAIN-CONTAINING PROTEIN"/>
    <property type="match status" value="1"/>
</dbReference>
<evidence type="ECO:0000259" key="1">
    <source>
        <dbReference type="Pfam" id="PF02057"/>
    </source>
</evidence>
<reference evidence="2 3" key="1">
    <citation type="submission" date="2020-10" db="EMBL/GenBank/DDBJ databases">
        <title>Blautia liquoris sp.nov., isolated from the mud in a fermentation cellar used for the production of Chinese strong-flavoured liquor.</title>
        <authorList>
            <person name="Lu L."/>
        </authorList>
    </citation>
    <scope>NUCLEOTIDE SEQUENCE [LARGE SCALE GENOMIC DNA]</scope>
    <source>
        <strain evidence="2 3">LZLJ-3</strain>
    </source>
</reference>
<dbReference type="EMBL" id="CP063304">
    <property type="protein sequence ID" value="QOV18445.1"/>
    <property type="molecule type" value="Genomic_DNA"/>
</dbReference>
<dbReference type="Gene3D" id="3.20.20.80">
    <property type="entry name" value="Glycosidases"/>
    <property type="match status" value="1"/>
</dbReference>
<dbReference type="InterPro" id="IPR039743">
    <property type="entry name" value="6GAL/EXGAL"/>
</dbReference>
<keyword evidence="3" id="KW-1185">Reference proteome</keyword>
<dbReference type="AlphaFoldDB" id="A0A7M2RDP9"/>
<proteinExistence type="predicted"/>
<dbReference type="Proteomes" id="UP000593601">
    <property type="component" value="Chromosome"/>
</dbReference>
<dbReference type="KEGG" id="bliq:INP51_10510"/>
<dbReference type="InterPro" id="IPR049161">
    <property type="entry name" value="GH59_cat"/>
</dbReference>
<name>A0A7M2RDP9_9FIRM</name>
<dbReference type="GO" id="GO:0004553">
    <property type="term" value="F:hydrolase activity, hydrolyzing O-glycosyl compounds"/>
    <property type="evidence" value="ECO:0007669"/>
    <property type="project" value="InterPro"/>
</dbReference>
<accession>A0A7M2RDP9</accession>
<gene>
    <name evidence="2" type="ORF">INP51_10510</name>
</gene>
<dbReference type="PANTHER" id="PTHR42767">
    <property type="entry name" value="ENDO-BETA-1,6-GALACTANASE"/>
    <property type="match status" value="1"/>
</dbReference>
<dbReference type="RefSeq" id="WP_193734807.1">
    <property type="nucleotide sequence ID" value="NZ_CP063304.1"/>
</dbReference>
<evidence type="ECO:0000313" key="3">
    <source>
        <dbReference type="Proteomes" id="UP000593601"/>
    </source>
</evidence>
<dbReference type="SUPFAM" id="SSF51445">
    <property type="entry name" value="(Trans)glycosidases"/>
    <property type="match status" value="1"/>
</dbReference>
<protein>
    <submittedName>
        <fullName evidence="2">Cellulosome protein dockerin type I</fullName>
    </submittedName>
</protein>
<dbReference type="SUPFAM" id="SSF51011">
    <property type="entry name" value="Glycosyl hydrolase domain"/>
    <property type="match status" value="1"/>
</dbReference>
<dbReference type="Pfam" id="PF02057">
    <property type="entry name" value="Glyco_hydro_59"/>
    <property type="match status" value="1"/>
</dbReference>
<dbReference type="Gene3D" id="2.60.40.1180">
    <property type="entry name" value="Golgi alpha-mannosidase II"/>
    <property type="match status" value="1"/>
</dbReference>
<evidence type="ECO:0000313" key="2">
    <source>
        <dbReference type="EMBL" id="QOV18445.1"/>
    </source>
</evidence>
<organism evidence="2 3">
    <name type="scientific">Blautia liquoris</name>
    <dbReference type="NCBI Taxonomy" id="2779518"/>
    <lineage>
        <taxon>Bacteria</taxon>
        <taxon>Bacillati</taxon>
        <taxon>Bacillota</taxon>
        <taxon>Clostridia</taxon>
        <taxon>Lachnospirales</taxon>
        <taxon>Lachnospiraceae</taxon>
        <taxon>Blautia</taxon>
    </lineage>
</organism>
<dbReference type="InterPro" id="IPR017853">
    <property type="entry name" value="GH"/>
</dbReference>